<evidence type="ECO:0000256" key="4">
    <source>
        <dbReference type="ARBA" id="ARBA00023180"/>
    </source>
</evidence>
<dbReference type="CDD" id="cd09823">
    <property type="entry name" value="peroxinectin_like"/>
    <property type="match status" value="1"/>
</dbReference>
<evidence type="ECO:0000256" key="5">
    <source>
        <dbReference type="PIRSR" id="PIRSR619791-2"/>
    </source>
</evidence>
<comment type="subcellular location">
    <subcellularLocation>
        <location evidence="1">Secreted</location>
    </subcellularLocation>
</comment>
<evidence type="ECO:0008006" key="8">
    <source>
        <dbReference type="Google" id="ProtNLM"/>
    </source>
</evidence>
<keyword evidence="2" id="KW-0964">Secreted</keyword>
<dbReference type="PRINTS" id="PR00457">
    <property type="entry name" value="ANPEROXIDASE"/>
</dbReference>
<dbReference type="PANTHER" id="PTHR11475">
    <property type="entry name" value="OXIDASE/PEROXIDASE"/>
    <property type="match status" value="1"/>
</dbReference>
<evidence type="ECO:0000256" key="2">
    <source>
        <dbReference type="ARBA" id="ARBA00022525"/>
    </source>
</evidence>
<reference evidence="6 7" key="1">
    <citation type="submission" date="2024-11" db="EMBL/GenBank/DDBJ databases">
        <title>Chromosome-level genome assembly of the freshwater bivalve Anodonta woodiana.</title>
        <authorList>
            <person name="Chen X."/>
        </authorList>
    </citation>
    <scope>NUCLEOTIDE SEQUENCE [LARGE SCALE GENOMIC DNA]</scope>
    <source>
        <strain evidence="6">MN2024</strain>
        <tissue evidence="6">Gills</tissue>
    </source>
</reference>
<evidence type="ECO:0000256" key="1">
    <source>
        <dbReference type="ARBA" id="ARBA00004613"/>
    </source>
</evidence>
<organism evidence="6 7">
    <name type="scientific">Sinanodonta woodiana</name>
    <name type="common">Chinese pond mussel</name>
    <name type="synonym">Anodonta woodiana</name>
    <dbReference type="NCBI Taxonomy" id="1069815"/>
    <lineage>
        <taxon>Eukaryota</taxon>
        <taxon>Metazoa</taxon>
        <taxon>Spiralia</taxon>
        <taxon>Lophotrochozoa</taxon>
        <taxon>Mollusca</taxon>
        <taxon>Bivalvia</taxon>
        <taxon>Autobranchia</taxon>
        <taxon>Heteroconchia</taxon>
        <taxon>Palaeoheterodonta</taxon>
        <taxon>Unionida</taxon>
        <taxon>Unionoidea</taxon>
        <taxon>Unionidae</taxon>
        <taxon>Unioninae</taxon>
        <taxon>Sinanodonta</taxon>
    </lineage>
</organism>
<dbReference type="SUPFAM" id="SSF48113">
    <property type="entry name" value="Heme-dependent peroxidases"/>
    <property type="match status" value="1"/>
</dbReference>
<protein>
    <recommendedName>
        <fullName evidence="8">Peroxidase</fullName>
    </recommendedName>
</protein>
<keyword evidence="7" id="KW-1185">Reference proteome</keyword>
<dbReference type="AlphaFoldDB" id="A0ABD3XM27"/>
<sequence length="755" mass="84983">MASTDLSRIIFKYVPIIERSIRDANALDKTFFDKGIDYKGVKSKDFFGPHLLTSPRAKNISDAGTVFIGVTKAVAERLKMSIQTIHEQFPRPPAELDQCPFRTAPDFCVPFANSQYRTIDGSCNNIYKGLWGASFTPYERMLPAVYDYFDKPRQTSVKGLPLPLARTISTRFHLPSVPDNLMRDRSHMTMAFGQFLSYDIQRNALATGYAGANLDCCTDNVVRRQHNCFPIEIPTDDPYYSPFNRTCMNFVRAFPTPNLACTLGQREQLNQNTHYIDGSQIYGSDKSTSDSLRSFTGGTLKTGLDPDIPNMLPKDTNNSANCILPQLSSNVQCFIAGDVRVNEQPALASLHTIFMREHNRIATGISALNNSWSDQVLFDEARKIIGAMLQHITYNEYLPEILGSAIMNSYDLNPAVDGYTFDYDIFMNPSIRNEFATAAFRFGHSMVHDSLKYRGSSLFLKDVFNNPATLYRSNGGIDGIIKGLLDFSSQKVDERLSKQITRNLFERQPGFGADLAAINIQRGRDHGIPSYLSMKAICNVSDNVHNPSVWSSLKGIYNVSDDIELFPAGVSEQPVPGGKVGKTFACIIAKQFEALKKGDRYYYERDGNQAFTLAQLRSIRETTLSKVICRNTGLHSVPPKAFRIDSSPYLRCNSVADIDYNHWKCGWFYWGPWTQCVNFIRFQLRTCSRPRPCTDDACPGNSFHVEMCDSHTGVDILRIRTNIRMFESALSQEEKINGVIDLSTARDILKNLARQ</sequence>
<accession>A0ABD3XM27</accession>
<keyword evidence="5" id="KW-0349">Heme</keyword>
<proteinExistence type="predicted"/>
<dbReference type="GO" id="GO:0005576">
    <property type="term" value="C:extracellular region"/>
    <property type="evidence" value="ECO:0007669"/>
    <property type="project" value="UniProtKB-SubCell"/>
</dbReference>
<dbReference type="Gene3D" id="1.10.640.10">
    <property type="entry name" value="Haem peroxidase domain superfamily, animal type"/>
    <property type="match status" value="1"/>
</dbReference>
<dbReference type="Proteomes" id="UP001634394">
    <property type="component" value="Unassembled WGS sequence"/>
</dbReference>
<dbReference type="PROSITE" id="PS50292">
    <property type="entry name" value="PEROXIDASE_3"/>
    <property type="match status" value="1"/>
</dbReference>
<dbReference type="PANTHER" id="PTHR11475:SF4">
    <property type="entry name" value="CHORION PEROXIDASE"/>
    <property type="match status" value="1"/>
</dbReference>
<evidence type="ECO:0000256" key="3">
    <source>
        <dbReference type="ARBA" id="ARBA00022729"/>
    </source>
</evidence>
<comment type="caution">
    <text evidence="6">The sequence shown here is derived from an EMBL/GenBank/DDBJ whole genome shotgun (WGS) entry which is preliminary data.</text>
</comment>
<keyword evidence="3" id="KW-0732">Signal</keyword>
<evidence type="ECO:0000313" key="6">
    <source>
        <dbReference type="EMBL" id="KAL3886073.1"/>
    </source>
</evidence>
<name>A0ABD3XM27_SINWO</name>
<keyword evidence="5" id="KW-0479">Metal-binding</keyword>
<keyword evidence="4" id="KW-0325">Glycoprotein</keyword>
<dbReference type="InterPro" id="IPR019791">
    <property type="entry name" value="Haem_peroxidase_animal"/>
</dbReference>
<evidence type="ECO:0000313" key="7">
    <source>
        <dbReference type="Proteomes" id="UP001634394"/>
    </source>
</evidence>
<gene>
    <name evidence="6" type="ORF">ACJMK2_026096</name>
</gene>
<dbReference type="EMBL" id="JBJQND010000002">
    <property type="protein sequence ID" value="KAL3886073.1"/>
    <property type="molecule type" value="Genomic_DNA"/>
</dbReference>
<dbReference type="InterPro" id="IPR010255">
    <property type="entry name" value="Haem_peroxidase_sf"/>
</dbReference>
<dbReference type="Pfam" id="PF03098">
    <property type="entry name" value="An_peroxidase"/>
    <property type="match status" value="1"/>
</dbReference>
<dbReference type="InterPro" id="IPR037120">
    <property type="entry name" value="Haem_peroxidase_sf_animal"/>
</dbReference>
<dbReference type="FunFam" id="1.10.640.10:FF:000003">
    <property type="entry name" value="chorion peroxidase"/>
    <property type="match status" value="1"/>
</dbReference>
<feature type="binding site" description="axial binding residue" evidence="5">
    <location>
        <position position="444"/>
    </location>
    <ligand>
        <name>heme b</name>
        <dbReference type="ChEBI" id="CHEBI:60344"/>
    </ligand>
    <ligandPart>
        <name>Fe</name>
        <dbReference type="ChEBI" id="CHEBI:18248"/>
    </ligandPart>
</feature>
<keyword evidence="5" id="KW-0408">Iron</keyword>